<keyword evidence="1" id="KW-0812">Transmembrane</keyword>
<keyword evidence="1" id="KW-0472">Membrane</keyword>
<sequence>MAGQISQEIVLQMVSSFHYLIALILISMAAFKYRLTTRWFTLSLRIFGVILLLTPIANSLIGVYVLFIGWKKPITKGE</sequence>
<comment type="caution">
    <text evidence="2">The sequence shown here is derived from an EMBL/GenBank/DDBJ whole genome shotgun (WGS) entry which is preliminary data.</text>
</comment>
<dbReference type="Proteomes" id="UP001249020">
    <property type="component" value="Unassembled WGS sequence"/>
</dbReference>
<feature type="transmembrane region" description="Helical" evidence="1">
    <location>
        <begin position="16"/>
        <end position="35"/>
    </location>
</feature>
<reference evidence="2 3" key="1">
    <citation type="submission" date="2023-09" db="EMBL/GenBank/DDBJ databases">
        <authorList>
            <person name="Rey-Velasco X."/>
        </authorList>
    </citation>
    <scope>NUCLEOTIDE SEQUENCE [LARGE SCALE GENOMIC DNA]</scope>
    <source>
        <strain evidence="2 3">W409</strain>
    </source>
</reference>
<feature type="transmembrane region" description="Helical" evidence="1">
    <location>
        <begin position="47"/>
        <end position="70"/>
    </location>
</feature>
<dbReference type="EMBL" id="JAVRIE010000006">
    <property type="protein sequence ID" value="MDT0583861.1"/>
    <property type="molecule type" value="Genomic_DNA"/>
</dbReference>
<gene>
    <name evidence="2" type="ORF">RM544_15020</name>
</gene>
<organism evidence="2 3">
    <name type="scientific">Brumicola blandensis</name>
    <dbReference type="NCBI Taxonomy" id="3075611"/>
    <lineage>
        <taxon>Bacteria</taxon>
        <taxon>Pseudomonadati</taxon>
        <taxon>Pseudomonadota</taxon>
        <taxon>Gammaproteobacteria</taxon>
        <taxon>Alteromonadales</taxon>
        <taxon>Alteromonadaceae</taxon>
        <taxon>Brumicola</taxon>
    </lineage>
</organism>
<accession>A0AAW8R3E8</accession>
<evidence type="ECO:0000313" key="3">
    <source>
        <dbReference type="Proteomes" id="UP001249020"/>
    </source>
</evidence>
<keyword evidence="3" id="KW-1185">Reference proteome</keyword>
<dbReference type="RefSeq" id="WP_311362620.1">
    <property type="nucleotide sequence ID" value="NZ_JAVRIE010000006.1"/>
</dbReference>
<evidence type="ECO:0000256" key="1">
    <source>
        <dbReference type="SAM" id="Phobius"/>
    </source>
</evidence>
<proteinExistence type="predicted"/>
<dbReference type="AlphaFoldDB" id="A0AAW8R3E8"/>
<protein>
    <submittedName>
        <fullName evidence="2">Uncharacterized protein</fullName>
    </submittedName>
</protein>
<keyword evidence="1" id="KW-1133">Transmembrane helix</keyword>
<evidence type="ECO:0000313" key="2">
    <source>
        <dbReference type="EMBL" id="MDT0583861.1"/>
    </source>
</evidence>
<name>A0AAW8R3E8_9ALTE</name>